<accession>A0A1M4DVK5</accession>
<dbReference type="EMBL" id="LT559118">
    <property type="protein sequence ID" value="SBO90586.1"/>
    <property type="molecule type" value="Genomic_DNA"/>
</dbReference>
<gene>
    <name evidence="2" type="ORF">BN4615_P100</name>
</gene>
<dbReference type="AlphaFoldDB" id="A0A1M4DVK5"/>
<feature type="region of interest" description="Disordered" evidence="1">
    <location>
        <begin position="29"/>
        <end position="51"/>
    </location>
</feature>
<evidence type="ECO:0000256" key="1">
    <source>
        <dbReference type="SAM" id="MobiDB-lite"/>
    </source>
</evidence>
<reference evidence="2" key="1">
    <citation type="submission" date="2016-04" db="EMBL/GenBank/DDBJ databases">
        <authorList>
            <person name="Evans L.H."/>
            <person name="Alamgir A."/>
            <person name="Owens N."/>
            <person name="Weber N.D."/>
            <person name="Virtaneva K."/>
            <person name="Barbian K."/>
            <person name="Babar A."/>
            <person name="Rosenke K."/>
        </authorList>
    </citation>
    <scope>NUCLEOTIDE SEQUENCE</scope>
    <source>
        <strain evidence="2">Nono1</strain>
    </source>
</reference>
<evidence type="ECO:0000313" key="2">
    <source>
        <dbReference type="EMBL" id="SBO90586.1"/>
    </source>
</evidence>
<name>A0A1M4DVK5_9ACTN</name>
<sequence length="51" mass="6017">MFIHYKNGDIDAVFVKDEVPEIKPWKRTEEQKAVEPKKTRTRKTAKELESA</sequence>
<organism evidence="2">
    <name type="scientific">Nonomuraea gerenzanensis</name>
    <dbReference type="NCBI Taxonomy" id="93944"/>
    <lineage>
        <taxon>Bacteria</taxon>
        <taxon>Bacillati</taxon>
        <taxon>Actinomycetota</taxon>
        <taxon>Actinomycetes</taxon>
        <taxon>Streptosporangiales</taxon>
        <taxon>Streptosporangiaceae</taxon>
        <taxon>Nonomuraea</taxon>
    </lineage>
</organism>
<protein>
    <submittedName>
        <fullName evidence="2">Uncharacterized protein</fullName>
    </submittedName>
</protein>
<proteinExistence type="predicted"/>